<dbReference type="InterPro" id="IPR036010">
    <property type="entry name" value="2Fe-2S_ferredoxin-like_sf"/>
</dbReference>
<dbReference type="InterPro" id="IPR036884">
    <property type="entry name" value="2Fe-2S-bd_dom_sf"/>
</dbReference>
<dbReference type="GO" id="GO:0046872">
    <property type="term" value="F:metal ion binding"/>
    <property type="evidence" value="ECO:0007669"/>
    <property type="project" value="UniProtKB-KW"/>
</dbReference>
<organism evidence="6 7">
    <name type="scientific">Treponema vincentii</name>
    <dbReference type="NCBI Taxonomy" id="69710"/>
    <lineage>
        <taxon>Bacteria</taxon>
        <taxon>Pseudomonadati</taxon>
        <taxon>Spirochaetota</taxon>
        <taxon>Spirochaetia</taxon>
        <taxon>Spirochaetales</taxon>
        <taxon>Treponemataceae</taxon>
        <taxon>Treponema</taxon>
    </lineage>
</organism>
<dbReference type="Proteomes" id="UP000464374">
    <property type="component" value="Chromosome"/>
</dbReference>
<dbReference type="GO" id="GO:0051537">
    <property type="term" value="F:2 iron, 2 sulfur cluster binding"/>
    <property type="evidence" value="ECO:0007669"/>
    <property type="project" value="UniProtKB-KW"/>
</dbReference>
<dbReference type="SUPFAM" id="SSF47741">
    <property type="entry name" value="CO dehydrogenase ISP C-domain like"/>
    <property type="match status" value="1"/>
</dbReference>
<dbReference type="GO" id="GO:0016491">
    <property type="term" value="F:oxidoreductase activity"/>
    <property type="evidence" value="ECO:0007669"/>
    <property type="project" value="InterPro"/>
</dbReference>
<dbReference type="Gene3D" id="3.10.20.30">
    <property type="match status" value="1"/>
</dbReference>
<evidence type="ECO:0000256" key="1">
    <source>
        <dbReference type="ARBA" id="ARBA00022714"/>
    </source>
</evidence>
<dbReference type="SUPFAM" id="SSF54292">
    <property type="entry name" value="2Fe-2S ferredoxin-like"/>
    <property type="match status" value="1"/>
</dbReference>
<keyword evidence="2" id="KW-0479">Metal-binding</keyword>
<dbReference type="Gene3D" id="1.10.150.120">
    <property type="entry name" value="[2Fe-2S]-binding domain"/>
    <property type="match status" value="1"/>
</dbReference>
<dbReference type="InterPro" id="IPR012675">
    <property type="entry name" value="Beta-grasp_dom_sf"/>
</dbReference>
<accession>A0A6P1Y1Q9</accession>
<evidence type="ECO:0000259" key="5">
    <source>
        <dbReference type="Pfam" id="PF01799"/>
    </source>
</evidence>
<dbReference type="PANTHER" id="PTHR44379:SF8">
    <property type="entry name" value="XANTHINE DEHYDROGENASE IRON-SULFUR-BINDING SUBUNIT XDHC-RELATED"/>
    <property type="match status" value="1"/>
</dbReference>
<dbReference type="Pfam" id="PF01799">
    <property type="entry name" value="Fer2_2"/>
    <property type="match status" value="1"/>
</dbReference>
<dbReference type="PANTHER" id="PTHR44379">
    <property type="entry name" value="OXIDOREDUCTASE WITH IRON-SULFUR SUBUNIT"/>
    <property type="match status" value="1"/>
</dbReference>
<gene>
    <name evidence="6" type="ORF">GWP43_08045</name>
</gene>
<reference evidence="6 7" key="1">
    <citation type="submission" date="2020-01" db="EMBL/GenBank/DDBJ databases">
        <title>Complete genome sequence of a human oral phylogroup 1 Treponema sp. strain ATCC 700766, originally isolated from periodontitis dental plaque.</title>
        <authorList>
            <person name="Chan Y."/>
            <person name="Huo Y.-B."/>
            <person name="Yu X.-L."/>
            <person name="Zeng H."/>
            <person name="Leung W.-K."/>
            <person name="Watt R.M."/>
        </authorList>
    </citation>
    <scope>NUCLEOTIDE SEQUENCE [LARGE SCALE GENOMIC DNA]</scope>
    <source>
        <strain evidence="6 7">OMZ 804</strain>
    </source>
</reference>
<dbReference type="InterPro" id="IPR002888">
    <property type="entry name" value="2Fe-2S-bd"/>
</dbReference>
<dbReference type="KEGG" id="trz:GWP43_08045"/>
<sequence>MRIRFNLNNQAVEIETDADERLSDVLRRDFGLLSVKKSCMQETYNSCTVLLNDHAVPSCIIPIFAVSGQNIITFEAFSTTQEYKDITTAFEKEGITLCGFCSAGTLLTAHSIVQKHWNPTDEQIRDAYIGTVCRCTDIVSITAALKQVCRSRRSKRHEK</sequence>
<feature type="domain" description="[2Fe-2S]-binding" evidence="5">
    <location>
        <begin position="73"/>
        <end position="146"/>
    </location>
</feature>
<keyword evidence="1" id="KW-0001">2Fe-2S</keyword>
<evidence type="ECO:0000313" key="6">
    <source>
        <dbReference type="EMBL" id="QHX43404.1"/>
    </source>
</evidence>
<dbReference type="AlphaFoldDB" id="A0A6P1Y1Q9"/>
<evidence type="ECO:0000313" key="7">
    <source>
        <dbReference type="Proteomes" id="UP000464374"/>
    </source>
</evidence>
<keyword evidence="3" id="KW-0408">Iron</keyword>
<dbReference type="InterPro" id="IPR051452">
    <property type="entry name" value="Diverse_Oxidoreductases"/>
</dbReference>
<evidence type="ECO:0000256" key="3">
    <source>
        <dbReference type="ARBA" id="ARBA00023004"/>
    </source>
</evidence>
<evidence type="ECO:0000256" key="2">
    <source>
        <dbReference type="ARBA" id="ARBA00022723"/>
    </source>
</evidence>
<protein>
    <submittedName>
        <fullName evidence="6">Iron-sulfur cluster-binding protein</fullName>
    </submittedName>
</protein>
<dbReference type="RefSeq" id="WP_162663727.1">
    <property type="nucleotide sequence ID" value="NZ_CP048020.1"/>
</dbReference>
<keyword evidence="4" id="KW-0411">Iron-sulfur</keyword>
<proteinExistence type="predicted"/>
<evidence type="ECO:0000256" key="4">
    <source>
        <dbReference type="ARBA" id="ARBA00023014"/>
    </source>
</evidence>
<dbReference type="EMBL" id="CP048020">
    <property type="protein sequence ID" value="QHX43404.1"/>
    <property type="molecule type" value="Genomic_DNA"/>
</dbReference>
<name>A0A6P1Y1Q9_9SPIR</name>